<dbReference type="PROSITE" id="PS50853">
    <property type="entry name" value="FN3"/>
    <property type="match status" value="1"/>
</dbReference>
<dbReference type="SMART" id="SM00060">
    <property type="entry name" value="FN3"/>
    <property type="match status" value="2"/>
</dbReference>
<feature type="signal peptide" evidence="1">
    <location>
        <begin position="1"/>
        <end position="18"/>
    </location>
</feature>
<feature type="chain" id="PRO_5043518896" description="Fibronectin type-III domain-containing protein" evidence="1">
    <location>
        <begin position="19"/>
        <end position="308"/>
    </location>
</feature>
<evidence type="ECO:0000313" key="4">
    <source>
        <dbReference type="Proteomes" id="UP001162162"/>
    </source>
</evidence>
<dbReference type="EMBL" id="JAPWTK010000131">
    <property type="protein sequence ID" value="KAJ8948736.1"/>
    <property type="molecule type" value="Genomic_DNA"/>
</dbReference>
<comment type="caution">
    <text evidence="3">The sequence shown here is derived from an EMBL/GenBank/DDBJ whole genome shotgun (WGS) entry which is preliminary data.</text>
</comment>
<accession>A0AAV8YAV0</accession>
<dbReference type="SUPFAM" id="SSF49265">
    <property type="entry name" value="Fibronectin type III"/>
    <property type="match status" value="2"/>
</dbReference>
<dbReference type="InterPro" id="IPR036116">
    <property type="entry name" value="FN3_sf"/>
</dbReference>
<dbReference type="Proteomes" id="UP001162162">
    <property type="component" value="Unassembled WGS sequence"/>
</dbReference>
<dbReference type="Gene3D" id="2.60.40.10">
    <property type="entry name" value="Immunoglobulins"/>
    <property type="match status" value="1"/>
</dbReference>
<evidence type="ECO:0000256" key="1">
    <source>
        <dbReference type="SAM" id="SignalP"/>
    </source>
</evidence>
<evidence type="ECO:0000259" key="2">
    <source>
        <dbReference type="PROSITE" id="PS50853"/>
    </source>
</evidence>
<gene>
    <name evidence="3" type="ORF">NQ318_017904</name>
</gene>
<name>A0AAV8YAV0_9CUCU</name>
<dbReference type="InterPro" id="IPR003961">
    <property type="entry name" value="FN3_dom"/>
</dbReference>
<protein>
    <recommendedName>
        <fullName evidence="2">Fibronectin type-III domain-containing protein</fullName>
    </recommendedName>
</protein>
<reference evidence="3" key="1">
    <citation type="journal article" date="2023" name="Insect Mol. Biol.">
        <title>Genome sequencing provides insights into the evolution of gene families encoding plant cell wall-degrading enzymes in longhorned beetles.</title>
        <authorList>
            <person name="Shin N.R."/>
            <person name="Okamura Y."/>
            <person name="Kirsch R."/>
            <person name="Pauchet Y."/>
        </authorList>
    </citation>
    <scope>NUCLEOTIDE SEQUENCE</scope>
    <source>
        <strain evidence="3">AMC_N1</strain>
    </source>
</reference>
<keyword evidence="4" id="KW-1185">Reference proteome</keyword>
<dbReference type="AlphaFoldDB" id="A0AAV8YAV0"/>
<keyword evidence="1" id="KW-0732">Signal</keyword>
<dbReference type="CDD" id="cd00063">
    <property type="entry name" value="FN3"/>
    <property type="match status" value="2"/>
</dbReference>
<proteinExistence type="predicted"/>
<sequence>MFFVLLFAGITFMSGAFGQSDLCVPDPVQNLTLSYNGTLNWTAPINCNVSFYVIHITNQDGIVFHYDTENVTFNASFLPYCEIFQFEVTPVTLYNVQGISSNISSQVLPGPSENLTVNYFNVTASNKTHLSLLWEMPDGVEKCVRLFRVVVWDADRNTPYDVYVTENTFNFTDAVPCMDYEFGIRPIFDPSEDGPLSLYNYSFPGSVTTAPFLTAILEGVTSINMTWMVESYDRNRCNISALNIDASPNFNVSHPVQDTPERPPVHFEILNLEPNTVYVARVSVVNTAGFSPSVTVPVQTLSNTTMFD</sequence>
<feature type="domain" description="Fibronectin type-III" evidence="2">
    <location>
        <begin position="111"/>
        <end position="212"/>
    </location>
</feature>
<evidence type="ECO:0000313" key="3">
    <source>
        <dbReference type="EMBL" id="KAJ8948736.1"/>
    </source>
</evidence>
<organism evidence="3 4">
    <name type="scientific">Aromia moschata</name>
    <dbReference type="NCBI Taxonomy" id="1265417"/>
    <lineage>
        <taxon>Eukaryota</taxon>
        <taxon>Metazoa</taxon>
        <taxon>Ecdysozoa</taxon>
        <taxon>Arthropoda</taxon>
        <taxon>Hexapoda</taxon>
        <taxon>Insecta</taxon>
        <taxon>Pterygota</taxon>
        <taxon>Neoptera</taxon>
        <taxon>Endopterygota</taxon>
        <taxon>Coleoptera</taxon>
        <taxon>Polyphaga</taxon>
        <taxon>Cucujiformia</taxon>
        <taxon>Chrysomeloidea</taxon>
        <taxon>Cerambycidae</taxon>
        <taxon>Cerambycinae</taxon>
        <taxon>Callichromatini</taxon>
        <taxon>Aromia</taxon>
    </lineage>
</organism>
<dbReference type="InterPro" id="IPR013783">
    <property type="entry name" value="Ig-like_fold"/>
</dbReference>